<dbReference type="EMBL" id="JACJIP010000029">
    <property type="protein sequence ID" value="MBA9087297.1"/>
    <property type="molecule type" value="Genomic_DNA"/>
</dbReference>
<feature type="transmembrane region" description="Helical" evidence="1">
    <location>
        <begin position="54"/>
        <end position="73"/>
    </location>
</feature>
<dbReference type="AlphaFoldDB" id="A0A7W3SW47"/>
<evidence type="ECO:0000313" key="3">
    <source>
        <dbReference type="Proteomes" id="UP000567067"/>
    </source>
</evidence>
<reference evidence="2 3" key="1">
    <citation type="submission" date="2020-08" db="EMBL/GenBank/DDBJ databases">
        <title>Genomic Encyclopedia of Type Strains, Phase III (KMG-III): the genomes of soil and plant-associated and newly described type strains.</title>
        <authorList>
            <person name="Whitman W."/>
        </authorList>
    </citation>
    <scope>NUCLEOTIDE SEQUENCE [LARGE SCALE GENOMIC DNA]</scope>
    <source>
        <strain evidence="2 3">CECT 8693</strain>
    </source>
</reference>
<comment type="caution">
    <text evidence="2">The sequence shown here is derived from an EMBL/GenBank/DDBJ whole genome shotgun (WGS) entry which is preliminary data.</text>
</comment>
<protein>
    <submittedName>
        <fullName evidence="2">Uncharacterized protein</fullName>
    </submittedName>
</protein>
<evidence type="ECO:0000256" key="1">
    <source>
        <dbReference type="SAM" id="Phobius"/>
    </source>
</evidence>
<feature type="transmembrane region" description="Helical" evidence="1">
    <location>
        <begin position="12"/>
        <end position="34"/>
    </location>
</feature>
<keyword evidence="1" id="KW-0472">Membrane</keyword>
<name>A0A7W3SW47_9BACL</name>
<keyword evidence="3" id="KW-1185">Reference proteome</keyword>
<feature type="transmembrane region" description="Helical" evidence="1">
    <location>
        <begin position="195"/>
        <end position="216"/>
    </location>
</feature>
<feature type="transmembrane region" description="Helical" evidence="1">
    <location>
        <begin position="167"/>
        <end position="188"/>
    </location>
</feature>
<sequence length="268" mass="31527">MLREILIEIKNKLTLLFVILWLLFTVAIISFAVYRSQRYELRDWLDYFEFTLDGALPIIFPIIAILIYVTSFSEEVKNRFLIYTRMRRPLMDTIYIKFIANIILTFLFFFFLVLICFLFAYLIEPQLGIAQYNPAGYGLTNNNIIQDTYTRHTFSQLLKYGVFTYGLIYSLWVGVNGALYAAIGFLLVLLIRNRFLALSLPFISYIVVIFTLNALGLQIYRLNYSIFPFDRVQSPVWTAFIPFFFLMLFLVCLLIFVKKYNAKVGNFL</sequence>
<feature type="transmembrane region" description="Helical" evidence="1">
    <location>
        <begin position="94"/>
        <end position="123"/>
    </location>
</feature>
<feature type="transmembrane region" description="Helical" evidence="1">
    <location>
        <begin position="236"/>
        <end position="257"/>
    </location>
</feature>
<evidence type="ECO:0000313" key="2">
    <source>
        <dbReference type="EMBL" id="MBA9087297.1"/>
    </source>
</evidence>
<accession>A0A7W3SW47</accession>
<dbReference type="Proteomes" id="UP000567067">
    <property type="component" value="Unassembled WGS sequence"/>
</dbReference>
<keyword evidence="1" id="KW-0812">Transmembrane</keyword>
<proteinExistence type="predicted"/>
<organism evidence="2 3">
    <name type="scientific">Fontibacillus solani</name>
    <dbReference type="NCBI Taxonomy" id="1572857"/>
    <lineage>
        <taxon>Bacteria</taxon>
        <taxon>Bacillati</taxon>
        <taxon>Bacillota</taxon>
        <taxon>Bacilli</taxon>
        <taxon>Bacillales</taxon>
        <taxon>Paenibacillaceae</taxon>
        <taxon>Fontibacillus</taxon>
    </lineage>
</organism>
<keyword evidence="1" id="KW-1133">Transmembrane helix</keyword>
<dbReference type="RefSeq" id="WP_182538137.1">
    <property type="nucleotide sequence ID" value="NZ_JACJIP010000029.1"/>
</dbReference>
<gene>
    <name evidence="2" type="ORF">FHR92_003781</name>
</gene>